<gene>
    <name evidence="7" type="ORF">DV515_00006523</name>
</gene>
<dbReference type="GO" id="GO:0006954">
    <property type="term" value="P:inflammatory response"/>
    <property type="evidence" value="ECO:0007669"/>
    <property type="project" value="TreeGrafter"/>
</dbReference>
<dbReference type="GO" id="GO:0007160">
    <property type="term" value="P:cell-matrix adhesion"/>
    <property type="evidence" value="ECO:0007669"/>
    <property type="project" value="TreeGrafter"/>
</dbReference>
<dbReference type="AlphaFoldDB" id="A0A3L8SKG4"/>
<evidence type="ECO:0000256" key="1">
    <source>
        <dbReference type="ARBA" id="ARBA00004167"/>
    </source>
</evidence>
<protein>
    <recommendedName>
        <fullName evidence="6">Ig-like domain-containing protein</fullName>
    </recommendedName>
</protein>
<dbReference type="Proteomes" id="UP000276834">
    <property type="component" value="Unassembled WGS sequence"/>
</dbReference>
<feature type="region of interest" description="Disordered" evidence="4">
    <location>
        <begin position="634"/>
        <end position="665"/>
    </location>
</feature>
<feature type="transmembrane region" description="Helical" evidence="5">
    <location>
        <begin position="20"/>
        <end position="38"/>
    </location>
</feature>
<sequence length="665" mass="73163">MPMLCGSHIAKMLMKEENSFYVELVFHMSLALIVYIFFGQPDATRDMGTVNNGNSPDFTSNCNVLGFSTKEKPNTGESSLQCQLGPLSLDMFQNLLLTWCAASNRGLCKTALPSVTGQTADAITQTEVVRALPGADVALACVFPKLQSTHIIQTQWSKTDSSPSTKIAVYHPSYGTHYFEFPEAADNFSVSFSTRRCCSGDDAGSLCSTTLNATSECSWWLLHLENVTMSLTGQYECTFATYPYGTKATKIQLTVKAEEERHYLKKVWLKQTLEIPCLEDATSENLSTYPLKWLVDENGRKEELVTKEPSCPAVYKNSSMLYGQRVLLGLNNTLKVFPTKITDDGRVFSCHVFYHPERVQKSSTTVRVFAYPEILISLEEGSASTSQKPKVSCVVRKAFPKPSLQWFVDRASLTEQPGEISVVQEDLQDSEGFYELRSTLMLQGTHKTHRTFSCVCLFPFLGNETRNISSEEILVSFDNKSNEASAEVFTATVSDDFANSTLTSAVMRASEHQSTPVASLDFRSQTNLTPASTTQAGALTSTTEAKGATASSETLTTAGNLSYSITDQTISVTRGKDFFPTSSLLNSTGDGSNTKAPRFPWPAVVAVLLLSCSALVALGIRKWCQYQKEIMNRPPSFKPPPPPINYTSMLESDGTPPSCHELENL</sequence>
<dbReference type="EMBL" id="QUSF01000016">
    <property type="protein sequence ID" value="RLW03291.1"/>
    <property type="molecule type" value="Genomic_DNA"/>
</dbReference>
<dbReference type="InterPro" id="IPR042381">
    <property type="entry name" value="CD96"/>
</dbReference>
<dbReference type="STRING" id="44316.ENSEGOP00005005754"/>
<keyword evidence="3" id="KW-1015">Disulfide bond</keyword>
<evidence type="ECO:0000256" key="4">
    <source>
        <dbReference type="SAM" id="MobiDB-lite"/>
    </source>
</evidence>
<organism evidence="7 8">
    <name type="scientific">Chloebia gouldiae</name>
    <name type="common">Gouldian finch</name>
    <name type="synonym">Erythrura gouldiae</name>
    <dbReference type="NCBI Taxonomy" id="44316"/>
    <lineage>
        <taxon>Eukaryota</taxon>
        <taxon>Metazoa</taxon>
        <taxon>Chordata</taxon>
        <taxon>Craniata</taxon>
        <taxon>Vertebrata</taxon>
        <taxon>Euteleostomi</taxon>
        <taxon>Archelosauria</taxon>
        <taxon>Archosauria</taxon>
        <taxon>Dinosauria</taxon>
        <taxon>Saurischia</taxon>
        <taxon>Theropoda</taxon>
        <taxon>Coelurosauria</taxon>
        <taxon>Aves</taxon>
        <taxon>Neognathae</taxon>
        <taxon>Neoaves</taxon>
        <taxon>Telluraves</taxon>
        <taxon>Australaves</taxon>
        <taxon>Passeriformes</taxon>
        <taxon>Passeroidea</taxon>
        <taxon>Passeridae</taxon>
        <taxon>Chloebia</taxon>
    </lineage>
</organism>
<dbReference type="Gene3D" id="2.60.40.10">
    <property type="entry name" value="Immunoglobulins"/>
    <property type="match status" value="3"/>
</dbReference>
<evidence type="ECO:0000313" key="8">
    <source>
        <dbReference type="Proteomes" id="UP000276834"/>
    </source>
</evidence>
<keyword evidence="5" id="KW-1133">Transmembrane helix</keyword>
<dbReference type="Pfam" id="PF08205">
    <property type="entry name" value="C2-set_2"/>
    <property type="match status" value="1"/>
</dbReference>
<dbReference type="SUPFAM" id="SSF48726">
    <property type="entry name" value="Immunoglobulin"/>
    <property type="match status" value="2"/>
</dbReference>
<dbReference type="PANTHER" id="PTHR15317">
    <property type="entry name" value="T-CELL SURFACE PROTEIN TACTILE"/>
    <property type="match status" value="1"/>
</dbReference>
<feature type="transmembrane region" description="Helical" evidence="5">
    <location>
        <begin position="599"/>
        <end position="620"/>
    </location>
</feature>
<reference evidence="7 8" key="1">
    <citation type="journal article" date="2018" name="Proc. R. Soc. B">
        <title>A non-coding region near Follistatin controls head colour polymorphism in the Gouldian finch.</title>
        <authorList>
            <person name="Toomey M.B."/>
            <person name="Marques C.I."/>
            <person name="Andrade P."/>
            <person name="Araujo P.M."/>
            <person name="Sabatino S."/>
            <person name="Gazda M.A."/>
            <person name="Afonso S."/>
            <person name="Lopes R.J."/>
            <person name="Corbo J.C."/>
            <person name="Carneiro M."/>
        </authorList>
    </citation>
    <scope>NUCLEOTIDE SEQUENCE [LARGE SCALE GENOMIC DNA]</scope>
    <source>
        <strain evidence="7">Red01</strain>
        <tissue evidence="7">Muscle</tissue>
    </source>
</reference>
<dbReference type="InterPro" id="IPR036179">
    <property type="entry name" value="Ig-like_dom_sf"/>
</dbReference>
<evidence type="ECO:0000256" key="2">
    <source>
        <dbReference type="ARBA" id="ARBA00023136"/>
    </source>
</evidence>
<dbReference type="InterPro" id="IPR013783">
    <property type="entry name" value="Ig-like_fold"/>
</dbReference>
<dbReference type="PROSITE" id="PS50835">
    <property type="entry name" value="IG_LIKE"/>
    <property type="match status" value="2"/>
</dbReference>
<keyword evidence="2 5" id="KW-0472">Membrane</keyword>
<evidence type="ECO:0000256" key="5">
    <source>
        <dbReference type="SAM" id="Phobius"/>
    </source>
</evidence>
<dbReference type="SMART" id="SM00409">
    <property type="entry name" value="IG"/>
    <property type="match status" value="2"/>
</dbReference>
<name>A0A3L8SKG4_CHLGU</name>
<feature type="region of interest" description="Disordered" evidence="4">
    <location>
        <begin position="531"/>
        <end position="553"/>
    </location>
</feature>
<evidence type="ECO:0000256" key="3">
    <source>
        <dbReference type="ARBA" id="ARBA00023157"/>
    </source>
</evidence>
<dbReference type="InterPro" id="IPR013162">
    <property type="entry name" value="CD80_C2-set"/>
</dbReference>
<keyword evidence="8" id="KW-1185">Reference proteome</keyword>
<dbReference type="InterPro" id="IPR007110">
    <property type="entry name" value="Ig-like_dom"/>
</dbReference>
<feature type="domain" description="Ig-like" evidence="6">
    <location>
        <begin position="372"/>
        <end position="454"/>
    </location>
</feature>
<accession>A0A3L8SKG4</accession>
<dbReference type="GO" id="GO:0016020">
    <property type="term" value="C:membrane"/>
    <property type="evidence" value="ECO:0007669"/>
    <property type="project" value="UniProtKB-SubCell"/>
</dbReference>
<evidence type="ECO:0000313" key="7">
    <source>
        <dbReference type="EMBL" id="RLW03291.1"/>
    </source>
</evidence>
<proteinExistence type="predicted"/>
<evidence type="ECO:0000259" key="6">
    <source>
        <dbReference type="PROSITE" id="PS50835"/>
    </source>
</evidence>
<dbReference type="InterPro" id="IPR003599">
    <property type="entry name" value="Ig_sub"/>
</dbReference>
<feature type="domain" description="Ig-like" evidence="6">
    <location>
        <begin position="113"/>
        <end position="254"/>
    </location>
</feature>
<dbReference type="OrthoDB" id="9904226at2759"/>
<comment type="subcellular location">
    <subcellularLocation>
        <location evidence="1">Membrane</location>
        <topology evidence="1">Single-pass membrane protein</topology>
    </subcellularLocation>
</comment>
<dbReference type="PANTHER" id="PTHR15317:SF1">
    <property type="entry name" value="T-CELL SURFACE PROTEIN TACTILE"/>
    <property type="match status" value="1"/>
</dbReference>
<comment type="caution">
    <text evidence="7">The sequence shown here is derived from an EMBL/GenBank/DDBJ whole genome shotgun (WGS) entry which is preliminary data.</text>
</comment>
<keyword evidence="5" id="KW-0812">Transmembrane</keyword>